<dbReference type="EMBL" id="JBHSXL010000003">
    <property type="protein sequence ID" value="MFC6891969.1"/>
    <property type="molecule type" value="Genomic_DNA"/>
</dbReference>
<proteinExistence type="predicted"/>
<dbReference type="SUPFAM" id="SSF52540">
    <property type="entry name" value="P-loop containing nucleoside triphosphate hydrolases"/>
    <property type="match status" value="1"/>
</dbReference>
<sequence length="409" mass="45826">MTASDRFTLTRPIDPPETPTVEIVSSTQREEARSAMAVVAALCDQDVSIRDVAVVVRDLDPYEEPLFRAAIQYGLTPVFWTQLRVTRTRPYALVDAVCETLSESSIELDTLLRPLELGWSPTGEVSDTWPIDPATVSKAIRRLPRESRTTRGWKDVIEASGDVDDRIWKYVDWVSAAPDPEPGLVRELLSDVIEGYAEHGLPETKATDSPALLDTETDARAVVRIRTLVEQLSHKYADRLDKKTVEQSWDDVAELASVIVTQRPGRREHSNARAVDVLEANDVWALDVPYVVALGLTAERWPQPPESVLPPEFREAVFRGEGRSRLLAPQPAWAGGRDRDQFVDTLRAASRCAVVMRHTRTTDGEDVPRSPFLEYLDNEHVSEASRSQLVGTDRDLPPELQRYLTGEVK</sequence>
<accession>A0ABD5UR09</accession>
<evidence type="ECO:0008006" key="3">
    <source>
        <dbReference type="Google" id="ProtNLM"/>
    </source>
</evidence>
<reference evidence="1 2" key="1">
    <citation type="journal article" date="2019" name="Int. J. Syst. Evol. Microbiol.">
        <title>The Global Catalogue of Microorganisms (GCM) 10K type strain sequencing project: providing services to taxonomists for standard genome sequencing and annotation.</title>
        <authorList>
            <consortium name="The Broad Institute Genomics Platform"/>
            <consortium name="The Broad Institute Genome Sequencing Center for Infectious Disease"/>
            <person name="Wu L."/>
            <person name="Ma J."/>
        </authorList>
    </citation>
    <scope>NUCLEOTIDE SEQUENCE [LARGE SCALE GENOMIC DNA]</scope>
    <source>
        <strain evidence="1 2">SKJ47</strain>
    </source>
</reference>
<comment type="caution">
    <text evidence="1">The sequence shown here is derived from an EMBL/GenBank/DDBJ whole genome shotgun (WGS) entry which is preliminary data.</text>
</comment>
<evidence type="ECO:0000313" key="2">
    <source>
        <dbReference type="Proteomes" id="UP001596296"/>
    </source>
</evidence>
<evidence type="ECO:0000313" key="1">
    <source>
        <dbReference type="EMBL" id="MFC6891969.1"/>
    </source>
</evidence>
<dbReference type="RefSeq" id="WP_379741211.1">
    <property type="nucleotide sequence ID" value="NZ_JBHSVN010000001.1"/>
</dbReference>
<organism evidence="1 2">
    <name type="scientific">Halopenitus salinus</name>
    <dbReference type="NCBI Taxonomy" id="1198295"/>
    <lineage>
        <taxon>Archaea</taxon>
        <taxon>Methanobacteriati</taxon>
        <taxon>Methanobacteriota</taxon>
        <taxon>Stenosarchaea group</taxon>
        <taxon>Halobacteria</taxon>
        <taxon>Halobacteriales</taxon>
        <taxon>Haloferacaceae</taxon>
        <taxon>Halopenitus</taxon>
    </lineage>
</organism>
<dbReference type="InterPro" id="IPR027417">
    <property type="entry name" value="P-loop_NTPase"/>
</dbReference>
<dbReference type="AlphaFoldDB" id="A0ABD5UR09"/>
<dbReference type="Proteomes" id="UP001596296">
    <property type="component" value="Unassembled WGS sequence"/>
</dbReference>
<protein>
    <recommendedName>
        <fullName evidence="3">ATP-dependent helicase/nuclease subunit B</fullName>
    </recommendedName>
</protein>
<name>A0ABD5UR09_9EURY</name>
<gene>
    <name evidence="1" type="ORF">ACFQE9_04980</name>
</gene>
<keyword evidence="2" id="KW-1185">Reference proteome</keyword>